<dbReference type="AlphaFoldDB" id="A0AAW7JGP1"/>
<reference evidence="3" key="2">
    <citation type="submission" date="2023-08" db="EMBL/GenBank/DDBJ databases">
        <title>Identification and characterization of horizontal gene transfer across gut microbiota members of farm animals based on homology search.</title>
        <authorList>
            <person name="Schwarzerova J."/>
            <person name="Nykrynova M."/>
            <person name="Jureckova K."/>
            <person name="Cejkova D."/>
            <person name="Rychlik I."/>
        </authorList>
    </citation>
    <scope>NUCLEOTIDE SEQUENCE</scope>
    <source>
        <strain evidence="3">ET15</strain>
        <strain evidence="2">ET37</strain>
    </source>
</reference>
<dbReference type="EMBL" id="JAUEIF010000002">
    <property type="protein sequence ID" value="MDN0024677.1"/>
    <property type="molecule type" value="Genomic_DNA"/>
</dbReference>
<keyword evidence="1" id="KW-0812">Transmembrane</keyword>
<evidence type="ECO:0000313" key="5">
    <source>
        <dbReference type="Proteomes" id="UP001168478"/>
    </source>
</evidence>
<keyword evidence="1" id="KW-1133">Transmembrane helix</keyword>
<dbReference type="RefSeq" id="WP_068855753.1">
    <property type="nucleotide sequence ID" value="NZ_CALUKV010000021.1"/>
</dbReference>
<protein>
    <submittedName>
        <fullName evidence="3">Uncharacterized protein</fullName>
    </submittedName>
</protein>
<evidence type="ECO:0000256" key="1">
    <source>
        <dbReference type="SAM" id="Phobius"/>
    </source>
</evidence>
<feature type="transmembrane region" description="Helical" evidence="1">
    <location>
        <begin position="12"/>
        <end position="30"/>
    </location>
</feature>
<organism evidence="3 5">
    <name type="scientific">Leyella lascolaii</name>
    <dbReference type="NCBI Taxonomy" id="1776379"/>
    <lineage>
        <taxon>Bacteria</taxon>
        <taxon>Pseudomonadati</taxon>
        <taxon>Bacteroidota</taxon>
        <taxon>Bacteroidia</taxon>
        <taxon>Bacteroidales</taxon>
        <taxon>Prevotellaceae</taxon>
        <taxon>Leyella</taxon>
    </lineage>
</organism>
<feature type="transmembrane region" description="Helical" evidence="1">
    <location>
        <begin position="124"/>
        <end position="143"/>
    </location>
</feature>
<comment type="caution">
    <text evidence="3">The sequence shown here is derived from an EMBL/GenBank/DDBJ whole genome shotgun (WGS) entry which is preliminary data.</text>
</comment>
<name>A0AAW7JGP1_9BACT</name>
<sequence length="158" mass="18147">MNKINLLPVHAKIYGYILLALCLACLAVIVTNDAWLPDDLVSIAMPGFGGGILSKYRFVFEKTGMTHELVFVLTAIALFLIAFAREKDEDEYCMTLRLKSWVWAAKIQMAFTIGIFLFLFDVPFLYALVANMFLVFVLFRAKFDYELWKSRKEASHEK</sequence>
<dbReference type="EMBL" id="JAUEIE010000002">
    <property type="protein sequence ID" value="MDN0021930.1"/>
    <property type="molecule type" value="Genomic_DNA"/>
</dbReference>
<evidence type="ECO:0000313" key="4">
    <source>
        <dbReference type="Proteomes" id="UP001167831"/>
    </source>
</evidence>
<dbReference type="Proteomes" id="UP001168478">
    <property type="component" value="Unassembled WGS sequence"/>
</dbReference>
<feature type="transmembrane region" description="Helical" evidence="1">
    <location>
        <begin position="65"/>
        <end position="84"/>
    </location>
</feature>
<keyword evidence="1" id="KW-0472">Membrane</keyword>
<accession>A0AAW7JGP1</accession>
<proteinExistence type="predicted"/>
<evidence type="ECO:0000313" key="2">
    <source>
        <dbReference type="EMBL" id="MDN0021930.1"/>
    </source>
</evidence>
<dbReference type="Proteomes" id="UP001167831">
    <property type="component" value="Unassembled WGS sequence"/>
</dbReference>
<keyword evidence="4" id="KW-1185">Reference proteome</keyword>
<gene>
    <name evidence="2" type="ORF">QVN81_02650</name>
    <name evidence="3" type="ORF">QVN84_03950</name>
</gene>
<feature type="transmembrane region" description="Helical" evidence="1">
    <location>
        <begin position="96"/>
        <end position="118"/>
    </location>
</feature>
<evidence type="ECO:0000313" key="3">
    <source>
        <dbReference type="EMBL" id="MDN0024677.1"/>
    </source>
</evidence>
<reference evidence="3" key="1">
    <citation type="submission" date="2023-06" db="EMBL/GenBank/DDBJ databases">
        <authorList>
            <person name="Zeman M."/>
            <person name="Kubasova T."/>
            <person name="Jahodarova E."/>
            <person name="Nykrynova M."/>
            <person name="Rychlik I."/>
        </authorList>
    </citation>
    <scope>NUCLEOTIDE SEQUENCE</scope>
    <source>
        <strain evidence="3">ET15</strain>
        <strain evidence="2">ET37</strain>
    </source>
</reference>